<dbReference type="AlphaFoldDB" id="A0A8J2T0K8"/>
<comment type="caution">
    <text evidence="2">The sequence shown here is derived from an EMBL/GenBank/DDBJ whole genome shotgun (WGS) entry which is preliminary data.</text>
</comment>
<name>A0A8J2T0K8_9STRA</name>
<feature type="region of interest" description="Disordered" evidence="1">
    <location>
        <begin position="1"/>
        <end position="36"/>
    </location>
</feature>
<feature type="region of interest" description="Disordered" evidence="1">
    <location>
        <begin position="314"/>
        <end position="372"/>
    </location>
</feature>
<feature type="region of interest" description="Disordered" evidence="1">
    <location>
        <begin position="235"/>
        <end position="256"/>
    </location>
</feature>
<evidence type="ECO:0000256" key="1">
    <source>
        <dbReference type="SAM" id="MobiDB-lite"/>
    </source>
</evidence>
<protein>
    <submittedName>
        <fullName evidence="2">Uncharacterized protein</fullName>
    </submittedName>
</protein>
<reference evidence="2" key="1">
    <citation type="submission" date="2021-11" db="EMBL/GenBank/DDBJ databases">
        <authorList>
            <consortium name="Genoscope - CEA"/>
            <person name="William W."/>
        </authorList>
    </citation>
    <scope>NUCLEOTIDE SEQUENCE</scope>
</reference>
<keyword evidence="3" id="KW-1185">Reference proteome</keyword>
<organism evidence="2 3">
    <name type="scientific">Pelagomonas calceolata</name>
    <dbReference type="NCBI Taxonomy" id="35677"/>
    <lineage>
        <taxon>Eukaryota</taxon>
        <taxon>Sar</taxon>
        <taxon>Stramenopiles</taxon>
        <taxon>Ochrophyta</taxon>
        <taxon>Pelagophyceae</taxon>
        <taxon>Pelagomonadales</taxon>
        <taxon>Pelagomonadaceae</taxon>
        <taxon>Pelagomonas</taxon>
    </lineage>
</organism>
<proteinExistence type="predicted"/>
<gene>
    <name evidence="2" type="ORF">PECAL_6P14030</name>
</gene>
<sequence>MPRVPSARYSANREDLRNQSHAAPPPPPKAEDDDEDAGPRLIIASHEFSAAQANYVALRHPENPRAPIFYKDATPRAEHYVRCGVRVEGVNHGVAVPVKIELCFPDGRVVQSKFETRPGREAESLKVLGDGAKRLTLPNPGAVVYFDYRIEVGSLRADDRKFCVKVSPDASHVAGVLPAITPGLLVLSKKRIAEPAPQSGDPLRKRARAAGGGGVAPLNYQPGFESPTSLLAAAAAQSSHEHTVARPHPGGQAHRNAAAAQRLAVLSNLPPDEQPTELLANTMRILDRVSDLETHVKFLTHHIQQLLAAGGAVTPGQTPASTPHATPAFGLSPARESASPPPSQQQFNPFQPLVPYATAAQMAAPPPPPPQA</sequence>
<dbReference type="EMBL" id="CAKKNE010000006">
    <property type="protein sequence ID" value="CAH0379765.1"/>
    <property type="molecule type" value="Genomic_DNA"/>
</dbReference>
<feature type="region of interest" description="Disordered" evidence="1">
    <location>
        <begin position="195"/>
        <end position="214"/>
    </location>
</feature>
<dbReference type="Proteomes" id="UP000789595">
    <property type="component" value="Unassembled WGS sequence"/>
</dbReference>
<feature type="compositionally biased region" description="Polar residues" evidence="1">
    <location>
        <begin position="315"/>
        <end position="324"/>
    </location>
</feature>
<evidence type="ECO:0000313" key="3">
    <source>
        <dbReference type="Proteomes" id="UP000789595"/>
    </source>
</evidence>
<evidence type="ECO:0000313" key="2">
    <source>
        <dbReference type="EMBL" id="CAH0379765.1"/>
    </source>
</evidence>
<feature type="compositionally biased region" description="Low complexity" evidence="1">
    <location>
        <begin position="332"/>
        <end position="363"/>
    </location>
</feature>
<accession>A0A8J2T0K8</accession>